<dbReference type="RefSeq" id="XP_016254345.1">
    <property type="nucleotide sequence ID" value="XM_016387417.1"/>
</dbReference>
<evidence type="ECO:0000256" key="3">
    <source>
        <dbReference type="ARBA" id="ARBA00023002"/>
    </source>
</evidence>
<dbReference type="STRING" id="569365.A0A0D2DEL2"/>
<keyword evidence="1" id="KW-0285">Flavoprotein</keyword>
<dbReference type="GO" id="GO:0071949">
    <property type="term" value="F:FAD binding"/>
    <property type="evidence" value="ECO:0007669"/>
    <property type="project" value="InterPro"/>
</dbReference>
<dbReference type="OrthoDB" id="10016252at2759"/>
<reference evidence="7 8" key="1">
    <citation type="submission" date="2015-01" db="EMBL/GenBank/DDBJ databases">
        <title>The Genome Sequence of Cladophialophora immunda CBS83496.</title>
        <authorList>
            <consortium name="The Broad Institute Genomics Platform"/>
            <person name="Cuomo C."/>
            <person name="de Hoog S."/>
            <person name="Gorbushina A."/>
            <person name="Stielow B."/>
            <person name="Teixiera M."/>
            <person name="Abouelleil A."/>
            <person name="Chapman S.B."/>
            <person name="Priest M."/>
            <person name="Young S.K."/>
            <person name="Wortman J."/>
            <person name="Nusbaum C."/>
            <person name="Birren B."/>
        </authorList>
    </citation>
    <scope>NUCLEOTIDE SEQUENCE [LARGE SCALE GENOMIC DNA]</scope>
    <source>
        <strain evidence="7 8">CBS 83496</strain>
    </source>
</reference>
<keyword evidence="5" id="KW-0732">Signal</keyword>
<dbReference type="SUPFAM" id="SSF51905">
    <property type="entry name" value="FAD/NAD(P)-binding domain"/>
    <property type="match status" value="1"/>
</dbReference>
<name>A0A0D2DEL2_9EURO</name>
<dbReference type="Pfam" id="PF01494">
    <property type="entry name" value="FAD_binding_3"/>
    <property type="match status" value="1"/>
</dbReference>
<dbReference type="Gene3D" id="3.30.70.2450">
    <property type="match status" value="1"/>
</dbReference>
<keyword evidence="8" id="KW-1185">Reference proteome</keyword>
<dbReference type="PANTHER" id="PTHR43476">
    <property type="entry name" value="3-(3-HYDROXY-PHENYL)PROPIONATE/3-HYDROXYCINNAMIC ACID HYDROXYLASE"/>
    <property type="match status" value="1"/>
</dbReference>
<evidence type="ECO:0000313" key="7">
    <source>
        <dbReference type="EMBL" id="KIW34129.1"/>
    </source>
</evidence>
<gene>
    <name evidence="7" type="ORF">PV07_00925</name>
</gene>
<evidence type="ECO:0000259" key="6">
    <source>
        <dbReference type="Pfam" id="PF01494"/>
    </source>
</evidence>
<evidence type="ECO:0000256" key="1">
    <source>
        <dbReference type="ARBA" id="ARBA00022630"/>
    </source>
</evidence>
<evidence type="ECO:0000256" key="5">
    <source>
        <dbReference type="SAM" id="SignalP"/>
    </source>
</evidence>
<accession>A0A0D2DEL2</accession>
<organism evidence="7 8">
    <name type="scientific">Cladophialophora immunda</name>
    <dbReference type="NCBI Taxonomy" id="569365"/>
    <lineage>
        <taxon>Eukaryota</taxon>
        <taxon>Fungi</taxon>
        <taxon>Dikarya</taxon>
        <taxon>Ascomycota</taxon>
        <taxon>Pezizomycotina</taxon>
        <taxon>Eurotiomycetes</taxon>
        <taxon>Chaetothyriomycetidae</taxon>
        <taxon>Chaetothyriales</taxon>
        <taxon>Herpotrichiellaceae</taxon>
        <taxon>Cladophialophora</taxon>
    </lineage>
</organism>
<dbReference type="EMBL" id="KN847040">
    <property type="protein sequence ID" value="KIW34129.1"/>
    <property type="molecule type" value="Genomic_DNA"/>
</dbReference>
<dbReference type="HOGENOM" id="CLU_009665_2_2_1"/>
<dbReference type="PRINTS" id="PR00420">
    <property type="entry name" value="RNGMNOXGNASE"/>
</dbReference>
<evidence type="ECO:0000313" key="8">
    <source>
        <dbReference type="Proteomes" id="UP000054466"/>
    </source>
</evidence>
<keyword evidence="4" id="KW-0520">NAD</keyword>
<dbReference type="GO" id="GO:0016491">
    <property type="term" value="F:oxidoreductase activity"/>
    <property type="evidence" value="ECO:0007669"/>
    <property type="project" value="UniProtKB-KW"/>
</dbReference>
<evidence type="ECO:0000256" key="4">
    <source>
        <dbReference type="ARBA" id="ARBA00023027"/>
    </source>
</evidence>
<evidence type="ECO:0000256" key="2">
    <source>
        <dbReference type="ARBA" id="ARBA00022827"/>
    </source>
</evidence>
<feature type="domain" description="FAD-binding" evidence="6">
    <location>
        <begin position="3"/>
        <end position="346"/>
    </location>
</feature>
<dbReference type="Gene3D" id="3.50.50.60">
    <property type="entry name" value="FAD/NAD(P)-binding domain"/>
    <property type="match status" value="1"/>
</dbReference>
<feature type="signal peptide" evidence="5">
    <location>
        <begin position="1"/>
        <end position="16"/>
    </location>
</feature>
<feature type="chain" id="PRO_5002255776" description="FAD-binding domain-containing protein" evidence="5">
    <location>
        <begin position="17"/>
        <end position="416"/>
    </location>
</feature>
<dbReference type="AlphaFoldDB" id="A0A0D2DEL2"/>
<dbReference type="InterPro" id="IPR050631">
    <property type="entry name" value="PheA/TfdB_FAD_monoxygenase"/>
</dbReference>
<protein>
    <recommendedName>
        <fullName evidence="6">FAD-binding domain-containing protein</fullName>
    </recommendedName>
</protein>
<proteinExistence type="predicted"/>
<keyword evidence="2" id="KW-0274">FAD</keyword>
<dbReference type="InterPro" id="IPR036188">
    <property type="entry name" value="FAD/NAD-bd_sf"/>
</dbReference>
<keyword evidence="3" id="KW-0560">Oxidoreductase</keyword>
<dbReference type="VEuPathDB" id="FungiDB:PV07_00925"/>
<dbReference type="GeneID" id="27340119"/>
<sequence>MKLLIVGSGPSGLLLALMLAKKGVDVTLVEKSTELDKQPRATHYAAPAIYELARAGVLDEMYEGGFVPNGVSWRKLDGTRLTGLVAKGVIPDDYPYRMVCYPLDRLGPLLLKHVQKLPNVQILWSHDVTSIGQDADSAWVEAETPGGTKHITADYLVGCDGANSIVRRRLFEDFEFPGFTWDEQIVATNTYYDFDQFGWTDANFIVHPEHYFMAARISPHQGKEAMWRVTYGELPGLTREQMIERQPDKFKTFLPGHPEPDQYKIVNFSPYKIHQRCAKSLRVGRILLAADAAHLCNPFGGLGLTGGIADIGGLYDCLLGIHQGLADDSILDQYDRVRREIYDKVINPMSSENFTRLNRQDPEKAMENDPFFQLCLKGESDKEFSKNMQLAVKDLLQHDFTQYYKKDVAGATAIPS</sequence>
<dbReference type="PANTHER" id="PTHR43476:SF4">
    <property type="entry name" value="BLR0106 PROTEIN"/>
    <property type="match status" value="1"/>
</dbReference>
<dbReference type="InterPro" id="IPR002938">
    <property type="entry name" value="FAD-bd"/>
</dbReference>
<dbReference type="Proteomes" id="UP000054466">
    <property type="component" value="Unassembled WGS sequence"/>
</dbReference>